<comment type="similarity">
    <text evidence="1">Belongs to the universal stress protein A family.</text>
</comment>
<dbReference type="AlphaFoldDB" id="A0A4Q9H2N8"/>
<gene>
    <name evidence="3" type="ORF">EYS42_02360</name>
</gene>
<proteinExistence type="inferred from homology"/>
<dbReference type="SUPFAM" id="SSF52402">
    <property type="entry name" value="Adenine nucleotide alpha hydrolases-like"/>
    <property type="match status" value="1"/>
</dbReference>
<reference evidence="3 4" key="1">
    <citation type="submission" date="2019-02" db="EMBL/GenBank/DDBJ databases">
        <title>Aquabacterium sp. strain KMB7.</title>
        <authorList>
            <person name="Chen W.-M."/>
        </authorList>
    </citation>
    <scope>NUCLEOTIDE SEQUENCE [LARGE SCALE GENOMIC DNA]</scope>
    <source>
        <strain evidence="3 4">KMB7</strain>
    </source>
</reference>
<dbReference type="InterPro" id="IPR006016">
    <property type="entry name" value="UspA"/>
</dbReference>
<dbReference type="PANTHER" id="PTHR46268:SF15">
    <property type="entry name" value="UNIVERSAL STRESS PROTEIN HP_0031"/>
    <property type="match status" value="1"/>
</dbReference>
<dbReference type="PRINTS" id="PR01438">
    <property type="entry name" value="UNVRSLSTRESS"/>
</dbReference>
<keyword evidence="4" id="KW-1185">Reference proteome</keyword>
<evidence type="ECO:0000256" key="1">
    <source>
        <dbReference type="ARBA" id="ARBA00008791"/>
    </source>
</evidence>
<protein>
    <submittedName>
        <fullName evidence="3">Universal stress protein</fullName>
    </submittedName>
</protein>
<name>A0A4Q9H2N8_9BURK</name>
<evidence type="ECO:0000313" key="3">
    <source>
        <dbReference type="EMBL" id="TBO34288.1"/>
    </source>
</evidence>
<evidence type="ECO:0000313" key="4">
    <source>
        <dbReference type="Proteomes" id="UP000292120"/>
    </source>
</evidence>
<accession>A0A4Q9H2N8</accession>
<sequence length="148" mass="15975">MYEHLLVPVDGSDLSFKAMDHSVGLAKMLGARITGFTVELPLPLLLGDPGAVAFSAEMLQEHQARSEQHARKVLTEFGHRAQAAGVPFDGQFMLTDQVADAIVDMARRAECDLIVMATHGRHGLDALINGSLTKSVLSHSQIPLLVVH</sequence>
<dbReference type="Proteomes" id="UP000292120">
    <property type="component" value="Unassembled WGS sequence"/>
</dbReference>
<dbReference type="PANTHER" id="PTHR46268">
    <property type="entry name" value="STRESS RESPONSE PROTEIN NHAX"/>
    <property type="match status" value="1"/>
</dbReference>
<dbReference type="Pfam" id="PF00582">
    <property type="entry name" value="Usp"/>
    <property type="match status" value="1"/>
</dbReference>
<dbReference type="RefSeq" id="WP_130966238.1">
    <property type="nucleotide sequence ID" value="NZ_SIXI01000001.1"/>
</dbReference>
<dbReference type="InterPro" id="IPR006015">
    <property type="entry name" value="Universal_stress_UspA"/>
</dbReference>
<organism evidence="3 4">
    <name type="scientific">Aquabacterium lacunae</name>
    <dbReference type="NCBI Taxonomy" id="2528630"/>
    <lineage>
        <taxon>Bacteria</taxon>
        <taxon>Pseudomonadati</taxon>
        <taxon>Pseudomonadota</taxon>
        <taxon>Betaproteobacteria</taxon>
        <taxon>Burkholderiales</taxon>
        <taxon>Aquabacterium</taxon>
    </lineage>
</organism>
<feature type="domain" description="UspA" evidence="2">
    <location>
        <begin position="1"/>
        <end position="148"/>
    </location>
</feature>
<dbReference type="InterPro" id="IPR014729">
    <property type="entry name" value="Rossmann-like_a/b/a_fold"/>
</dbReference>
<dbReference type="Gene3D" id="3.40.50.620">
    <property type="entry name" value="HUPs"/>
    <property type="match status" value="1"/>
</dbReference>
<dbReference type="OrthoDB" id="8547832at2"/>
<evidence type="ECO:0000259" key="2">
    <source>
        <dbReference type="Pfam" id="PF00582"/>
    </source>
</evidence>
<dbReference type="EMBL" id="SIXI01000001">
    <property type="protein sequence ID" value="TBO34288.1"/>
    <property type="molecule type" value="Genomic_DNA"/>
</dbReference>
<dbReference type="CDD" id="cd00293">
    <property type="entry name" value="USP-like"/>
    <property type="match status" value="1"/>
</dbReference>
<comment type="caution">
    <text evidence="3">The sequence shown here is derived from an EMBL/GenBank/DDBJ whole genome shotgun (WGS) entry which is preliminary data.</text>
</comment>